<sequence length="929" mass="102625">YLWGGGRRGGGGLHRMDILYKCGDWCVRCPLPTGTKTGNGLPASVPSAPETLPRFLTEPVNSYIVKNNPIKLWCKAMPAMQIFFKCNGDWVHQDEHWTAESLDEHTGMKIHEVLINVSRQQVEDFHGPEDYWCLCVAWNQLGTSKSRKATVRIAYLRKNFEQDPQGKEIPLDRKIILHCRPPEGVPTAEVVWLKNEESIDLEQDTNIHTAPDHSLTIERTRLSDSGNYTCLASNVVARRRSVAATLVVFVNGGWSTWTEWGPCSVRCGRGWQKRTRTCTHPAPLNRGAFCEGLSAHRIVCSSPCPGQRSPRTRTHTHRDPKRQERQSRPPPTPLDCERMDGGVLDNSPACSSALGIDTNSDVALYSGLGTAVLAVAMLVVGITVYRRSQSDYGVDVIDSSALTGGFQSFNFKTVRQGNSLLLNSSLQPDLTVSRTYTGPICFQDPGDKDIKTESPLFDSLPGIKVKVQSSLMVSLGVGGGVKYHSKGPSRTFPRHSSKALDKAAAESNSSGPHHLMAASMVLHTTSGTFGCLGGCLIDPVQGVSMVVPLGAIPEGNSWELYVVIQDRESSLQLEGAETLLSPEVSCGPSGLTLSCPIALTVPHCAVMCSQQWNIKLRRRVTRGKWEEVMSLEDESTSCYCLMEAVSSHILLEQLGTYALVGEALTESAEKRLKLAIFGSESCDALEYTFRVYCMNDTPSALQEVLREERNHGCQLLEHPRTLPFRANSYGLQVSLLDMPQLSWRTKPPAALQEFAFSHIWCSNQRPLSCAFTVEKFSSTNAQLSCRIRVQQLKGSDQTFHLCPCILKSQREAVQYQAQMGSSVTSLPGPKVFKIPYSIRQKICSTFDVPSASGKDWRLLAQKLHIDRNLSYFAMRSSPSSAILDIWEAQHQNDRDLDSLASALEEIGRIQGSNPVRADVKEKTDYNYGG</sequence>
<dbReference type="InterPro" id="IPR013098">
    <property type="entry name" value="Ig_I-set"/>
</dbReference>
<dbReference type="Pfam" id="PF00791">
    <property type="entry name" value="ZU5"/>
    <property type="match status" value="1"/>
</dbReference>
<comment type="similarity">
    <text evidence="2 12">Belongs to the unc-5 family.</text>
</comment>
<dbReference type="InterPro" id="IPR037936">
    <property type="entry name" value="UNC5A-D"/>
</dbReference>
<keyword evidence="9 12" id="KW-0675">Receptor</keyword>
<dbReference type="GO" id="GO:0007411">
    <property type="term" value="P:axon guidance"/>
    <property type="evidence" value="ECO:0007669"/>
    <property type="project" value="TreeGrafter"/>
</dbReference>
<evidence type="ECO:0000256" key="10">
    <source>
        <dbReference type="ARBA" id="ARBA00023180"/>
    </source>
</evidence>
<dbReference type="AlphaFoldDB" id="A0A4W3K7B9"/>
<protein>
    <recommendedName>
        <fullName evidence="12">Netrin receptor UNC5</fullName>
    </recommendedName>
</protein>
<dbReference type="SMART" id="SM00409">
    <property type="entry name" value="IG"/>
    <property type="match status" value="1"/>
</dbReference>
<reference evidence="17" key="5">
    <citation type="submission" date="2025-09" db="UniProtKB">
        <authorList>
            <consortium name="Ensembl"/>
        </authorList>
    </citation>
    <scope>IDENTIFICATION</scope>
</reference>
<dbReference type="Gene3D" id="2.20.100.10">
    <property type="entry name" value="Thrombospondin type-1 (TSP1) repeat"/>
    <property type="match status" value="1"/>
</dbReference>
<keyword evidence="11 12" id="KW-0393">Immunoglobulin domain</keyword>
<dbReference type="PROSITE" id="PS51145">
    <property type="entry name" value="ZU5"/>
    <property type="match status" value="1"/>
</dbReference>
<keyword evidence="3 12" id="KW-0217">Developmental protein</keyword>
<feature type="compositionally biased region" description="Basic residues" evidence="13">
    <location>
        <begin position="485"/>
        <end position="497"/>
    </location>
</feature>
<dbReference type="FunFam" id="2.60.40.10:FF:000037">
    <property type="entry name" value="Unc-5 netrin receptor C"/>
    <property type="match status" value="1"/>
</dbReference>
<dbReference type="InParanoid" id="A0A4W3K7B9"/>
<dbReference type="PANTHER" id="PTHR12582:SF5">
    <property type="entry name" value="NETRIN RECEPTOR UNC5D"/>
    <property type="match status" value="1"/>
</dbReference>
<evidence type="ECO:0000256" key="11">
    <source>
        <dbReference type="ARBA" id="ARBA00023319"/>
    </source>
</evidence>
<dbReference type="Gene3D" id="2.60.220.30">
    <property type="match status" value="1"/>
</dbReference>
<evidence type="ECO:0000256" key="3">
    <source>
        <dbReference type="ARBA" id="ARBA00022473"/>
    </source>
</evidence>
<dbReference type="Pfam" id="PF00531">
    <property type="entry name" value="Death"/>
    <property type="match status" value="1"/>
</dbReference>
<dbReference type="InterPro" id="IPR057755">
    <property type="entry name" value="UNC5A-D-like_N"/>
</dbReference>
<dbReference type="SMART" id="SM00408">
    <property type="entry name" value="IGc2"/>
    <property type="match status" value="1"/>
</dbReference>
<dbReference type="InterPro" id="IPR000488">
    <property type="entry name" value="Death_dom"/>
</dbReference>
<dbReference type="GO" id="GO:0005886">
    <property type="term" value="C:plasma membrane"/>
    <property type="evidence" value="ECO:0007669"/>
    <property type="project" value="UniProtKB-SubCell"/>
</dbReference>
<dbReference type="InterPro" id="IPR011029">
    <property type="entry name" value="DEATH-like_dom_sf"/>
</dbReference>
<keyword evidence="7" id="KW-0472">Membrane</keyword>
<dbReference type="Proteomes" id="UP000314986">
    <property type="component" value="Unassembled WGS sequence"/>
</dbReference>
<evidence type="ECO:0000256" key="2">
    <source>
        <dbReference type="ARBA" id="ARBA00009844"/>
    </source>
</evidence>
<feature type="domain" description="Death" evidence="14">
    <location>
        <begin position="853"/>
        <end position="908"/>
    </location>
</feature>
<feature type="compositionally biased region" description="Basic residues" evidence="13">
    <location>
        <begin position="310"/>
        <end position="320"/>
    </location>
</feature>
<dbReference type="PROSITE" id="PS50092">
    <property type="entry name" value="TSP1"/>
    <property type="match status" value="1"/>
</dbReference>
<evidence type="ECO:0000313" key="18">
    <source>
        <dbReference type="Proteomes" id="UP000314986"/>
    </source>
</evidence>
<evidence type="ECO:0000259" key="14">
    <source>
        <dbReference type="PROSITE" id="PS50017"/>
    </source>
</evidence>
<dbReference type="SUPFAM" id="SSF48726">
    <property type="entry name" value="Immunoglobulin"/>
    <property type="match status" value="2"/>
</dbReference>
<evidence type="ECO:0000256" key="6">
    <source>
        <dbReference type="ARBA" id="ARBA00022989"/>
    </source>
</evidence>
<dbReference type="FunFam" id="2.60.40.10:FF:000039">
    <property type="entry name" value="Unc-5 netrin receptor C"/>
    <property type="match status" value="1"/>
</dbReference>
<dbReference type="InterPro" id="IPR013783">
    <property type="entry name" value="Ig-like_fold"/>
</dbReference>
<dbReference type="InterPro" id="IPR007110">
    <property type="entry name" value="Ig-like_dom"/>
</dbReference>
<dbReference type="Gene3D" id="1.10.533.10">
    <property type="entry name" value="Death Domain, Fas"/>
    <property type="match status" value="1"/>
</dbReference>
<dbReference type="SUPFAM" id="SSF47986">
    <property type="entry name" value="DEATH domain"/>
    <property type="match status" value="1"/>
</dbReference>
<comment type="subcellular location">
    <subcellularLocation>
        <location evidence="12">Cell membrane</location>
        <topology evidence="12">Single-pass type I membrane protein</topology>
    </subcellularLocation>
    <subcellularLocation>
        <location evidence="1">Membrane</location>
        <topology evidence="1">Single-pass type I membrane protein</topology>
    </subcellularLocation>
</comment>
<reference evidence="18" key="3">
    <citation type="journal article" date="2014" name="Nature">
        <title>Elephant shark genome provides unique insights into gnathostome evolution.</title>
        <authorList>
            <consortium name="International Elephant Shark Genome Sequencing Consortium"/>
            <person name="Venkatesh B."/>
            <person name="Lee A.P."/>
            <person name="Ravi V."/>
            <person name="Maurya A.K."/>
            <person name="Lian M.M."/>
            <person name="Swann J.B."/>
            <person name="Ohta Y."/>
            <person name="Flajnik M.F."/>
            <person name="Sutoh Y."/>
            <person name="Kasahara M."/>
            <person name="Hoon S."/>
            <person name="Gangu V."/>
            <person name="Roy S.W."/>
            <person name="Irimia M."/>
            <person name="Korzh V."/>
            <person name="Kondrychyn I."/>
            <person name="Lim Z.W."/>
            <person name="Tay B.H."/>
            <person name="Tohari S."/>
            <person name="Kong K.W."/>
            <person name="Ho S."/>
            <person name="Lorente-Galdos B."/>
            <person name="Quilez J."/>
            <person name="Marques-Bonet T."/>
            <person name="Raney B.J."/>
            <person name="Ingham P.W."/>
            <person name="Tay A."/>
            <person name="Hillier L.W."/>
            <person name="Minx P."/>
            <person name="Boehm T."/>
            <person name="Wilson R.K."/>
            <person name="Brenner S."/>
            <person name="Warren W.C."/>
        </authorList>
    </citation>
    <scope>NUCLEOTIDE SEQUENCE [LARGE SCALE GENOMIC DNA]</scope>
</reference>
<dbReference type="PROSITE" id="PS50835">
    <property type="entry name" value="IG_LIKE"/>
    <property type="match status" value="1"/>
</dbReference>
<dbReference type="SMART" id="SM00209">
    <property type="entry name" value="TSP1"/>
    <property type="match status" value="1"/>
</dbReference>
<keyword evidence="6" id="KW-1133">Transmembrane helix</keyword>
<name>A0A4W3K7B9_CALMI</name>
<dbReference type="PANTHER" id="PTHR12582">
    <property type="entry name" value="NETRIN RECEPTOR UNC5"/>
    <property type="match status" value="1"/>
</dbReference>
<dbReference type="FunCoup" id="A0A4W3K7B9">
    <property type="interactions" value="9"/>
</dbReference>
<dbReference type="Pfam" id="PF07679">
    <property type="entry name" value="I-set"/>
    <property type="match status" value="1"/>
</dbReference>
<evidence type="ECO:0000256" key="1">
    <source>
        <dbReference type="ARBA" id="ARBA00004479"/>
    </source>
</evidence>
<dbReference type="Ensembl" id="ENSCMIT00000040827.1">
    <property type="protein sequence ID" value="ENSCMIP00000040255.1"/>
    <property type="gene ID" value="ENSCMIG00000016793.1"/>
</dbReference>
<dbReference type="Pfam" id="PF25609">
    <property type="entry name" value="Unc5_NetrinR_N"/>
    <property type="match status" value="1"/>
</dbReference>
<dbReference type="InterPro" id="IPR003598">
    <property type="entry name" value="Ig_sub2"/>
</dbReference>
<evidence type="ECO:0000256" key="9">
    <source>
        <dbReference type="ARBA" id="ARBA00023170"/>
    </source>
</evidence>
<reference evidence="18" key="2">
    <citation type="journal article" date="2007" name="PLoS Biol.">
        <title>Survey sequencing and comparative analysis of the elephant shark (Callorhinchus milii) genome.</title>
        <authorList>
            <person name="Venkatesh B."/>
            <person name="Kirkness E.F."/>
            <person name="Loh Y.H."/>
            <person name="Halpern A.L."/>
            <person name="Lee A.P."/>
            <person name="Johnson J."/>
            <person name="Dandona N."/>
            <person name="Viswanathan L.D."/>
            <person name="Tay A."/>
            <person name="Venter J.C."/>
            <person name="Strausberg R.L."/>
            <person name="Brenner S."/>
        </authorList>
    </citation>
    <scope>NUCLEOTIDE SEQUENCE [LARGE SCALE GENOMIC DNA]</scope>
</reference>
<dbReference type="InterPro" id="IPR000906">
    <property type="entry name" value="ZU5_dom"/>
</dbReference>
<evidence type="ECO:0000256" key="12">
    <source>
        <dbReference type="RuleBase" id="RU367033"/>
    </source>
</evidence>
<dbReference type="Gene3D" id="2.60.40.10">
    <property type="entry name" value="Immunoglobulins"/>
    <property type="match status" value="2"/>
</dbReference>
<keyword evidence="4" id="KW-0812">Transmembrane</keyword>
<evidence type="ECO:0000259" key="16">
    <source>
        <dbReference type="PROSITE" id="PS51145"/>
    </source>
</evidence>
<dbReference type="Pfam" id="PF00090">
    <property type="entry name" value="TSP_1"/>
    <property type="match status" value="1"/>
</dbReference>
<reference evidence="18" key="1">
    <citation type="journal article" date="2006" name="Science">
        <title>Ancient noncoding elements conserved in the human genome.</title>
        <authorList>
            <person name="Venkatesh B."/>
            <person name="Kirkness E.F."/>
            <person name="Loh Y.H."/>
            <person name="Halpern A.L."/>
            <person name="Lee A.P."/>
            <person name="Johnson J."/>
            <person name="Dandona N."/>
            <person name="Viswanathan L.D."/>
            <person name="Tay A."/>
            <person name="Venter J.C."/>
            <person name="Strausberg R.L."/>
            <person name="Brenner S."/>
        </authorList>
    </citation>
    <scope>NUCLEOTIDE SEQUENCE [LARGE SCALE GENOMIC DNA]</scope>
</reference>
<dbReference type="InterPro" id="IPR036179">
    <property type="entry name" value="Ig-like_dom_sf"/>
</dbReference>
<evidence type="ECO:0000256" key="4">
    <source>
        <dbReference type="ARBA" id="ARBA00022692"/>
    </source>
</evidence>
<dbReference type="SMART" id="SM00005">
    <property type="entry name" value="DEATH"/>
    <property type="match status" value="1"/>
</dbReference>
<reference evidence="17" key="4">
    <citation type="submission" date="2025-08" db="UniProtKB">
        <authorList>
            <consortium name="Ensembl"/>
        </authorList>
    </citation>
    <scope>IDENTIFICATION</scope>
</reference>
<dbReference type="Pfam" id="PF17217">
    <property type="entry name" value="UPA"/>
    <property type="match status" value="1"/>
</dbReference>
<dbReference type="FunFam" id="2.20.100.10:FF:000001">
    <property type="entry name" value="semaphorin-5A isoform X1"/>
    <property type="match status" value="1"/>
</dbReference>
<proteinExistence type="inferred from homology"/>
<keyword evidence="18" id="KW-1185">Reference proteome</keyword>
<organism evidence="17 18">
    <name type="scientific">Callorhinchus milii</name>
    <name type="common">Ghost shark</name>
    <dbReference type="NCBI Taxonomy" id="7868"/>
    <lineage>
        <taxon>Eukaryota</taxon>
        <taxon>Metazoa</taxon>
        <taxon>Chordata</taxon>
        <taxon>Craniata</taxon>
        <taxon>Vertebrata</taxon>
        <taxon>Chondrichthyes</taxon>
        <taxon>Holocephali</taxon>
        <taxon>Chimaeriformes</taxon>
        <taxon>Callorhinchidae</taxon>
        <taxon>Callorhinchus</taxon>
    </lineage>
</organism>
<accession>A0A4W3K7B9</accession>
<dbReference type="InterPro" id="IPR036383">
    <property type="entry name" value="TSP1_rpt_sf"/>
</dbReference>
<dbReference type="InterPro" id="IPR003599">
    <property type="entry name" value="Ig_sub"/>
</dbReference>
<evidence type="ECO:0000259" key="15">
    <source>
        <dbReference type="PROSITE" id="PS50835"/>
    </source>
</evidence>
<comment type="function">
    <text evidence="12">Receptor for netrin required for axon guidance. Mediates axon repulsion of neuronal growth cones in the developing nervous system upon ligand binding.</text>
</comment>
<dbReference type="OMA" id="DESSXLR"/>
<dbReference type="GO" id="GO:0005042">
    <property type="term" value="F:netrin receptor activity"/>
    <property type="evidence" value="ECO:0007669"/>
    <property type="project" value="UniProtKB-UniRule"/>
</dbReference>
<dbReference type="FunFam" id="1.10.533.10:FF:000001">
    <property type="entry name" value="Unc-5 netrin receptor B"/>
    <property type="match status" value="1"/>
</dbReference>
<feature type="region of interest" description="Disordered" evidence="13">
    <location>
        <begin position="485"/>
        <end position="508"/>
    </location>
</feature>
<dbReference type="InterPro" id="IPR033772">
    <property type="entry name" value="UPA"/>
</dbReference>
<evidence type="ECO:0000256" key="5">
    <source>
        <dbReference type="ARBA" id="ARBA00022729"/>
    </source>
</evidence>
<evidence type="ECO:0000256" key="13">
    <source>
        <dbReference type="SAM" id="MobiDB-lite"/>
    </source>
</evidence>
<feature type="domain" description="Ig-like" evidence="15">
    <location>
        <begin position="165"/>
        <end position="243"/>
    </location>
</feature>
<dbReference type="STRING" id="7868.ENSCMIP00000040255"/>
<dbReference type="InterPro" id="IPR000884">
    <property type="entry name" value="TSP1_rpt"/>
</dbReference>
<keyword evidence="5" id="KW-0732">Signal</keyword>
<evidence type="ECO:0000256" key="8">
    <source>
        <dbReference type="ARBA" id="ARBA00023157"/>
    </source>
</evidence>
<feature type="domain" description="ZU5" evidence="16">
    <location>
        <begin position="523"/>
        <end position="663"/>
    </location>
</feature>
<evidence type="ECO:0000256" key="7">
    <source>
        <dbReference type="ARBA" id="ARBA00023136"/>
    </source>
</evidence>
<dbReference type="GeneTree" id="ENSGT00950000182815"/>
<feature type="region of interest" description="Disordered" evidence="13">
    <location>
        <begin position="304"/>
        <end position="339"/>
    </location>
</feature>
<dbReference type="SMART" id="SM00218">
    <property type="entry name" value="ZU5"/>
    <property type="match status" value="1"/>
</dbReference>
<keyword evidence="8" id="KW-1015">Disulfide bond</keyword>
<evidence type="ECO:0000313" key="17">
    <source>
        <dbReference type="Ensembl" id="ENSCMIP00000040255.1"/>
    </source>
</evidence>
<dbReference type="PROSITE" id="PS50017">
    <property type="entry name" value="DEATH_DOMAIN"/>
    <property type="match status" value="1"/>
</dbReference>
<dbReference type="SUPFAM" id="SSF82895">
    <property type="entry name" value="TSP-1 type 1 repeat"/>
    <property type="match status" value="1"/>
</dbReference>
<keyword evidence="10" id="KW-0325">Glycoprotein</keyword>